<evidence type="ECO:0008006" key="4">
    <source>
        <dbReference type="Google" id="ProtNLM"/>
    </source>
</evidence>
<accession>A0ABN2P275</accession>
<organism evidence="2 3">
    <name type="scientific">Nocardioides lentus</name>
    <dbReference type="NCBI Taxonomy" id="338077"/>
    <lineage>
        <taxon>Bacteria</taxon>
        <taxon>Bacillati</taxon>
        <taxon>Actinomycetota</taxon>
        <taxon>Actinomycetes</taxon>
        <taxon>Propionibacteriales</taxon>
        <taxon>Nocardioidaceae</taxon>
        <taxon>Nocardioides</taxon>
    </lineage>
</organism>
<reference evidence="2 3" key="1">
    <citation type="journal article" date="2019" name="Int. J. Syst. Evol. Microbiol.">
        <title>The Global Catalogue of Microorganisms (GCM) 10K type strain sequencing project: providing services to taxonomists for standard genome sequencing and annotation.</title>
        <authorList>
            <consortium name="The Broad Institute Genomics Platform"/>
            <consortium name="The Broad Institute Genome Sequencing Center for Infectious Disease"/>
            <person name="Wu L."/>
            <person name="Ma J."/>
        </authorList>
    </citation>
    <scope>NUCLEOTIDE SEQUENCE [LARGE SCALE GENOMIC DNA]</scope>
    <source>
        <strain evidence="2 3">JCM 14046</strain>
    </source>
</reference>
<proteinExistence type="predicted"/>
<dbReference type="RefSeq" id="WP_344004239.1">
    <property type="nucleotide sequence ID" value="NZ_BAAAMY010000002.1"/>
</dbReference>
<dbReference type="Proteomes" id="UP001501612">
    <property type="component" value="Unassembled WGS sequence"/>
</dbReference>
<evidence type="ECO:0000256" key="1">
    <source>
        <dbReference type="SAM" id="MobiDB-lite"/>
    </source>
</evidence>
<evidence type="ECO:0000313" key="2">
    <source>
        <dbReference type="EMBL" id="GAA1909581.1"/>
    </source>
</evidence>
<dbReference type="Pfam" id="PF19457">
    <property type="entry name" value="DUF5994"/>
    <property type="match status" value="1"/>
</dbReference>
<name>A0ABN2P275_9ACTN</name>
<gene>
    <name evidence="2" type="ORF">GCM10009737_08600</name>
</gene>
<protein>
    <recommendedName>
        <fullName evidence="4">MmyB-like transcription regulator ligand binding domain-containing protein</fullName>
    </recommendedName>
</protein>
<dbReference type="EMBL" id="BAAAMY010000002">
    <property type="protein sequence ID" value="GAA1909581.1"/>
    <property type="molecule type" value="Genomic_DNA"/>
</dbReference>
<feature type="region of interest" description="Disordered" evidence="1">
    <location>
        <begin position="1"/>
        <end position="32"/>
    </location>
</feature>
<comment type="caution">
    <text evidence="2">The sequence shown here is derived from an EMBL/GenBank/DDBJ whole genome shotgun (WGS) entry which is preliminary data.</text>
</comment>
<evidence type="ECO:0000313" key="3">
    <source>
        <dbReference type="Proteomes" id="UP001501612"/>
    </source>
</evidence>
<keyword evidence="3" id="KW-1185">Reference proteome</keyword>
<feature type="compositionally biased region" description="Low complexity" evidence="1">
    <location>
        <begin position="1"/>
        <end position="22"/>
    </location>
</feature>
<dbReference type="InterPro" id="IPR046036">
    <property type="entry name" value="DUF5994"/>
</dbReference>
<sequence length="162" mass="17285">MTTSPSTTSSSSTGADTAPGSSARGPLRLALRAPARGTPLDGAWHPRSRDLAVEVADLVDHFPVSAGRVGRLLFSRPDWDSEPGERSLRRITAARGAVKVGSFPRDDTHLMIVKLSPDHALRLLVVPSELDEDTARRIMDRAVADDNTLGADELLAAERPGS</sequence>